<dbReference type="GO" id="GO:0022857">
    <property type="term" value="F:transmembrane transporter activity"/>
    <property type="evidence" value="ECO:0007669"/>
    <property type="project" value="UniProtKB-ARBA"/>
</dbReference>
<dbReference type="Proteomes" id="UP000019028">
    <property type="component" value="Chromosome"/>
</dbReference>
<sequence length="219" mass="23639">MICIENAEKFFLTRTIKTLALNTLSLSVAAGEFVAVMGPSGSGKTTLLNVIGLFESLNAGRLVLAGHDAAGLGNAQKVTLRRQLIGYVFQSFNLISPLTVEENVALPLKYRSVPAAERRQRVAAALASLGLQNRAQHYPAQLSGGQQQRVAIARAMISRPPLILADEPTGNLDSKTSRDVLVLLREIHRQGTTVIMVTHSDDAAGYASRVLMMRDGYID</sequence>
<keyword evidence="3 6" id="KW-0067">ATP-binding</keyword>
<evidence type="ECO:0000313" key="7">
    <source>
        <dbReference type="Proteomes" id="UP000019028"/>
    </source>
</evidence>
<dbReference type="GO" id="GO:1902495">
    <property type="term" value="C:transmembrane transporter complex"/>
    <property type="evidence" value="ECO:0007669"/>
    <property type="project" value="UniProtKB-ARBA"/>
</dbReference>
<dbReference type="PANTHER" id="PTHR42798:SF7">
    <property type="entry name" value="ALPHA-D-RIBOSE 1-METHYLPHOSPHONATE 5-TRIPHOSPHATE SYNTHASE SUBUNIT PHNL"/>
    <property type="match status" value="1"/>
</dbReference>
<dbReference type="RefSeq" id="WP_025420790.1">
    <property type="nucleotide sequence ID" value="NZ_CP006569.1"/>
</dbReference>
<dbReference type="PANTHER" id="PTHR42798">
    <property type="entry name" value="LIPOPROTEIN-RELEASING SYSTEM ATP-BINDING PROTEIN LOLD"/>
    <property type="match status" value="1"/>
</dbReference>
<dbReference type="SUPFAM" id="SSF52540">
    <property type="entry name" value="P-loop containing nucleoside triphosphate hydrolases"/>
    <property type="match status" value="1"/>
</dbReference>
<evidence type="ECO:0000256" key="4">
    <source>
        <dbReference type="ARBA" id="ARBA00038388"/>
    </source>
</evidence>
<dbReference type="OrthoDB" id="9801477at2"/>
<dbReference type="InterPro" id="IPR017871">
    <property type="entry name" value="ABC_transporter-like_CS"/>
</dbReference>
<proteinExistence type="inferred from homology"/>
<evidence type="ECO:0000313" key="6">
    <source>
        <dbReference type="EMBL" id="AHF75659.1"/>
    </source>
</evidence>
<dbReference type="InterPro" id="IPR003593">
    <property type="entry name" value="AAA+_ATPase"/>
</dbReference>
<dbReference type="Gene3D" id="3.40.50.300">
    <property type="entry name" value="P-loop containing nucleotide triphosphate hydrolases"/>
    <property type="match status" value="1"/>
</dbReference>
<evidence type="ECO:0000256" key="1">
    <source>
        <dbReference type="ARBA" id="ARBA00022448"/>
    </source>
</evidence>
<dbReference type="Pfam" id="PF00005">
    <property type="entry name" value="ABC_tran"/>
    <property type="match status" value="1"/>
</dbReference>
<dbReference type="CDD" id="cd03255">
    <property type="entry name" value="ABC_MJ0796_LolCDE_FtsE"/>
    <property type="match status" value="1"/>
</dbReference>
<dbReference type="InterPro" id="IPR003439">
    <property type="entry name" value="ABC_transporter-like_ATP-bd"/>
</dbReference>
<dbReference type="PROSITE" id="PS50893">
    <property type="entry name" value="ABC_TRANSPORTER_2"/>
    <property type="match status" value="1"/>
</dbReference>
<dbReference type="HOGENOM" id="CLU_000604_1_22_6"/>
<comment type="similarity">
    <text evidence="4">Belongs to the ABC transporter superfamily. Macrolide exporter (TC 3.A.1.122) family.</text>
</comment>
<dbReference type="FunFam" id="3.40.50.300:FF:000032">
    <property type="entry name" value="Export ABC transporter ATP-binding protein"/>
    <property type="match status" value="1"/>
</dbReference>
<evidence type="ECO:0000256" key="2">
    <source>
        <dbReference type="ARBA" id="ARBA00022741"/>
    </source>
</evidence>
<dbReference type="SMART" id="SM00382">
    <property type="entry name" value="AAA"/>
    <property type="match status" value="1"/>
</dbReference>
<name>W0HPB0_9GAMM</name>
<dbReference type="EMBL" id="CP006569">
    <property type="protein sequence ID" value="AHF75659.1"/>
    <property type="molecule type" value="Genomic_DNA"/>
</dbReference>
<evidence type="ECO:0000259" key="5">
    <source>
        <dbReference type="PROSITE" id="PS50893"/>
    </source>
</evidence>
<accession>W0HPB0</accession>
<reference evidence="6 7" key="1">
    <citation type="journal article" date="2014" name="Genome Biol. Evol.">
        <title>Genome degeneration and adaptation in a nascent stage of symbiosis.</title>
        <authorList>
            <person name="Oakeson K.F."/>
            <person name="Gil R."/>
            <person name="Clayton A.L."/>
            <person name="Dunn D.M."/>
            <person name="von Niederhausern A.C."/>
            <person name="Hamil C."/>
            <person name="Aoyagi A."/>
            <person name="Duval B."/>
            <person name="Baca A."/>
            <person name="Silva F.J."/>
            <person name="Vallier A."/>
            <person name="Jackson D.G."/>
            <person name="Latorre A."/>
            <person name="Weiss R.B."/>
            <person name="Heddi A."/>
            <person name="Moya A."/>
            <person name="Dale C."/>
        </authorList>
    </citation>
    <scope>NUCLEOTIDE SEQUENCE [LARGE SCALE GENOMIC DNA]</scope>
    <source>
        <strain evidence="6 7">HS1</strain>
    </source>
</reference>
<protein>
    <submittedName>
        <fullName evidence="6">ABC transporter ATP-binding protein, putative antimicrobial peptide transport</fullName>
    </submittedName>
</protein>
<dbReference type="PATRIC" id="fig|1239307.3.peg.604"/>
<dbReference type="InterPro" id="IPR027417">
    <property type="entry name" value="P-loop_NTPase"/>
</dbReference>
<feature type="domain" description="ABC transporter" evidence="5">
    <location>
        <begin position="2"/>
        <end position="218"/>
    </location>
</feature>
<dbReference type="GO" id="GO:0005524">
    <property type="term" value="F:ATP binding"/>
    <property type="evidence" value="ECO:0007669"/>
    <property type="project" value="UniProtKB-KW"/>
</dbReference>
<evidence type="ECO:0000256" key="3">
    <source>
        <dbReference type="ARBA" id="ARBA00022840"/>
    </source>
</evidence>
<keyword evidence="7" id="KW-1185">Reference proteome</keyword>
<organism evidence="6 7">
    <name type="scientific">Sodalis praecaptivus</name>
    <dbReference type="NCBI Taxonomy" id="1239307"/>
    <lineage>
        <taxon>Bacteria</taxon>
        <taxon>Pseudomonadati</taxon>
        <taxon>Pseudomonadota</taxon>
        <taxon>Gammaproteobacteria</taxon>
        <taxon>Enterobacterales</taxon>
        <taxon>Bruguierivoracaceae</taxon>
        <taxon>Sodalis</taxon>
    </lineage>
</organism>
<gene>
    <name evidence="6" type="ORF">Sant_0563</name>
</gene>
<dbReference type="GO" id="GO:0016887">
    <property type="term" value="F:ATP hydrolysis activity"/>
    <property type="evidence" value="ECO:0007669"/>
    <property type="project" value="InterPro"/>
</dbReference>
<dbReference type="AlphaFoldDB" id="W0HPB0"/>
<dbReference type="PROSITE" id="PS00211">
    <property type="entry name" value="ABC_TRANSPORTER_1"/>
    <property type="match status" value="1"/>
</dbReference>
<keyword evidence="2" id="KW-0547">Nucleotide-binding</keyword>
<dbReference type="KEGG" id="sod:Sant_0563"/>
<dbReference type="InterPro" id="IPR017911">
    <property type="entry name" value="MacB-like_ATP-bd"/>
</dbReference>
<keyword evidence="1" id="KW-0813">Transport</keyword>